<dbReference type="EMBL" id="LCOQ01000002">
    <property type="protein sequence ID" value="KKU81112.1"/>
    <property type="molecule type" value="Genomic_DNA"/>
</dbReference>
<organism evidence="1 2">
    <name type="scientific">Candidatus Gottesmanbacteria bacterium GW2011_GWA1_47_8</name>
    <dbReference type="NCBI Taxonomy" id="1618438"/>
    <lineage>
        <taxon>Bacteria</taxon>
        <taxon>Candidatus Gottesmaniibacteriota</taxon>
    </lineage>
</organism>
<protein>
    <submittedName>
        <fullName evidence="1">Uncharacterized protein</fullName>
    </submittedName>
</protein>
<evidence type="ECO:0000313" key="2">
    <source>
        <dbReference type="Proteomes" id="UP000034212"/>
    </source>
</evidence>
<proteinExistence type="predicted"/>
<dbReference type="Gene3D" id="3.30.200.20">
    <property type="entry name" value="Phosphorylase Kinase, domain 1"/>
    <property type="match status" value="1"/>
</dbReference>
<sequence>MNPFISRTDIAGSLEDLLVRVADTYKLGSVRSHKILPDGYQELNILLDTSGGRFVVKIFSKDRARQGQYLGISHISKSWRSYANTSPSKKWRLSLADQRGK</sequence>
<reference evidence="1 2" key="1">
    <citation type="journal article" date="2015" name="Nature">
        <title>rRNA introns, odd ribosomes, and small enigmatic genomes across a large radiation of phyla.</title>
        <authorList>
            <person name="Brown C.T."/>
            <person name="Hug L.A."/>
            <person name="Thomas B.C."/>
            <person name="Sharon I."/>
            <person name="Castelle C.J."/>
            <person name="Singh A."/>
            <person name="Wilkins M.J."/>
            <person name="Williams K.H."/>
            <person name="Banfield J.F."/>
        </authorList>
    </citation>
    <scope>NUCLEOTIDE SEQUENCE [LARGE SCALE GENOMIC DNA]</scope>
</reference>
<dbReference type="AlphaFoldDB" id="A0A0G1TH37"/>
<name>A0A0G1TH37_9BACT</name>
<comment type="caution">
    <text evidence="1">The sequence shown here is derived from an EMBL/GenBank/DDBJ whole genome shotgun (WGS) entry which is preliminary data.</text>
</comment>
<evidence type="ECO:0000313" key="1">
    <source>
        <dbReference type="EMBL" id="KKU81112.1"/>
    </source>
</evidence>
<gene>
    <name evidence="1" type="ORF">UY08_C0002G0025</name>
</gene>
<accession>A0A0G1TH37</accession>
<dbReference type="Proteomes" id="UP000034212">
    <property type="component" value="Unassembled WGS sequence"/>
</dbReference>